<dbReference type="Gene3D" id="2.30.30.40">
    <property type="entry name" value="SH3 Domains"/>
    <property type="match status" value="1"/>
</dbReference>
<dbReference type="STRING" id="869754.A0A1A0HH52"/>
<dbReference type="GO" id="GO:0019904">
    <property type="term" value="F:protein domain specific binding"/>
    <property type="evidence" value="ECO:0007669"/>
    <property type="project" value="EnsemblFungi"/>
</dbReference>
<sequence length="472" mass="53231">MTLELQIITATDPALTADNWQHILDVCDTILSDPETNIPAAIKLVRGRLGQKDANIVLRALTLLVAMGENCGSRMQQEIASLLFLKDCLLSRLADRKVHKELKFRIAEVIEQLDKSFKKDPSLKAVSDAYATVQSKYLQYLKSPPSKPAKTEMTTQDRKNEDLELERALKLSVQEYEREQSIRKLYLDSKPLPSPLQAGEKDGNQHKNTVTIASVKKVVALYDLISYEPDELSFRKGDVITVIESVYRDWWRGSLPTGKVGIFPLNYVSPVVSKTPEELAREHKLETALMEIESKKVDRLLALLSMDPNTVLEEEVTELYNSIVPLKPVLAQLIEKHSSRRDELRALNDQMNTETKIYNSLIDNMISQRQNMQLNYSLPYPAHAQLQYPQQSQAQHQHQATGPSPSQPGNQAQQLPVYGNYLEQQPTSAGFGNGANYGGERPNEYTGAGQQYPQSSYRPQTSFPQSQNYRSG</sequence>
<keyword evidence="8" id="KW-0653">Protein transport</keyword>
<dbReference type="GO" id="GO:0006623">
    <property type="term" value="P:protein targeting to vacuole"/>
    <property type="evidence" value="ECO:0007669"/>
    <property type="project" value="EnsemblFungi"/>
</dbReference>
<dbReference type="GO" id="GO:0035091">
    <property type="term" value="F:phosphatidylinositol binding"/>
    <property type="evidence" value="ECO:0007669"/>
    <property type="project" value="InterPro"/>
</dbReference>
<dbReference type="InterPro" id="IPR050670">
    <property type="entry name" value="STAM"/>
</dbReference>
<dbReference type="Pfam" id="PF00790">
    <property type="entry name" value="VHS"/>
    <property type="match status" value="1"/>
</dbReference>
<reference evidence="13 14" key="1">
    <citation type="submission" date="2016-05" db="EMBL/GenBank/DDBJ databases">
        <title>Comparative genomics of biotechnologically important yeasts.</title>
        <authorList>
            <consortium name="DOE Joint Genome Institute"/>
            <person name="Riley R."/>
            <person name="Haridas S."/>
            <person name="Wolfe K.H."/>
            <person name="Lopes M.R."/>
            <person name="Hittinger C.T."/>
            <person name="Goker M."/>
            <person name="Salamov A."/>
            <person name="Wisecaver J."/>
            <person name="Long T.M."/>
            <person name="Aerts A.L."/>
            <person name="Barry K."/>
            <person name="Choi C."/>
            <person name="Clum A."/>
            <person name="Coughlan A.Y."/>
            <person name="Deshpande S."/>
            <person name="Douglass A.P."/>
            <person name="Hanson S.J."/>
            <person name="Klenk H.-P."/>
            <person name="LaButti K."/>
            <person name="Lapidus A."/>
            <person name="Lindquist E."/>
            <person name="Lipzen A."/>
            <person name="Meier-kolthoff J.P."/>
            <person name="Ohm R.A."/>
            <person name="Otillar R.P."/>
            <person name="Pangilinan J."/>
            <person name="Peng Y."/>
            <person name="Rokas A."/>
            <person name="Rosa C.A."/>
            <person name="Scheuner C."/>
            <person name="Sibirny A.A."/>
            <person name="Slot J.C."/>
            <person name="Stielow J.B."/>
            <person name="Sun H."/>
            <person name="Kurtzman C.P."/>
            <person name="Blackwell M."/>
            <person name="Grigoriev I.V."/>
            <person name="Jeffries T.W."/>
        </authorList>
    </citation>
    <scope>NUCLEOTIDE SEQUENCE [LARGE SCALE GENOMIC DNA]</scope>
    <source>
        <strain evidence="13 14">NRRL YB-4993</strain>
    </source>
</reference>
<comment type="subcellular location">
    <subcellularLocation>
        <location evidence="1">Endosome membrane</location>
        <topology evidence="1">Peripheral membrane protein</topology>
        <orientation evidence="1">Cytoplasmic side</orientation>
    </subcellularLocation>
</comment>
<evidence type="ECO:0000259" key="11">
    <source>
        <dbReference type="PROSITE" id="PS50002"/>
    </source>
</evidence>
<dbReference type="EMBL" id="LXTC01000001">
    <property type="protein sequence ID" value="OBA23207.1"/>
    <property type="molecule type" value="Genomic_DNA"/>
</dbReference>
<dbReference type="GO" id="GO:1904669">
    <property type="term" value="P:ATP export"/>
    <property type="evidence" value="ECO:0007669"/>
    <property type="project" value="EnsemblFungi"/>
</dbReference>
<gene>
    <name evidence="13" type="ORF">METBIDRAFT_34230</name>
</gene>
<dbReference type="SMART" id="SM00326">
    <property type="entry name" value="SH3"/>
    <property type="match status" value="1"/>
</dbReference>
<feature type="domain" description="SH3" evidence="11">
    <location>
        <begin position="213"/>
        <end position="273"/>
    </location>
</feature>
<dbReference type="SUPFAM" id="SSF50044">
    <property type="entry name" value="SH3-domain"/>
    <property type="match status" value="1"/>
</dbReference>
<feature type="compositionally biased region" description="Low complexity" evidence="10">
    <location>
        <begin position="387"/>
        <end position="400"/>
    </location>
</feature>
<dbReference type="Proteomes" id="UP000092555">
    <property type="component" value="Unassembled WGS sequence"/>
</dbReference>
<evidence type="ECO:0000256" key="8">
    <source>
        <dbReference type="ARBA" id="ARBA00022927"/>
    </source>
</evidence>
<feature type="domain" description="VHS" evidence="12">
    <location>
        <begin position="10"/>
        <end position="141"/>
    </location>
</feature>
<dbReference type="PRINTS" id="PR00452">
    <property type="entry name" value="SH3DOMAIN"/>
</dbReference>
<keyword evidence="14" id="KW-1185">Reference proteome</keyword>
<evidence type="ECO:0000256" key="5">
    <source>
        <dbReference type="ARBA" id="ARBA00022443"/>
    </source>
</evidence>
<dbReference type="GO" id="GO:0043328">
    <property type="term" value="P:protein transport to vacuole involved in ubiquitin-dependent protein catabolic process via the multivesicular body sorting pathway"/>
    <property type="evidence" value="ECO:0007669"/>
    <property type="project" value="TreeGrafter"/>
</dbReference>
<dbReference type="RefSeq" id="XP_018713688.1">
    <property type="nucleotide sequence ID" value="XM_018856451.1"/>
</dbReference>
<dbReference type="PANTHER" id="PTHR45929">
    <property type="entry name" value="JAK PATHWAY SIGNAL TRANSDUCTION ADAPTOR MOLECULE"/>
    <property type="match status" value="1"/>
</dbReference>
<evidence type="ECO:0000256" key="10">
    <source>
        <dbReference type="SAM" id="MobiDB-lite"/>
    </source>
</evidence>
<dbReference type="GO" id="GO:0016237">
    <property type="term" value="P:microautophagy"/>
    <property type="evidence" value="ECO:0007669"/>
    <property type="project" value="EnsemblFungi"/>
</dbReference>
<dbReference type="InterPro" id="IPR008942">
    <property type="entry name" value="ENTH_VHS"/>
</dbReference>
<dbReference type="CDD" id="cd16978">
    <property type="entry name" value="VHS_HSE1"/>
    <property type="match status" value="1"/>
</dbReference>
<dbReference type="GO" id="GO:0033565">
    <property type="term" value="C:ESCRT-0 complex"/>
    <property type="evidence" value="ECO:0007669"/>
    <property type="project" value="EnsemblFungi"/>
</dbReference>
<feature type="compositionally biased region" description="Polar residues" evidence="10">
    <location>
        <begin position="448"/>
        <end position="472"/>
    </location>
</feature>
<evidence type="ECO:0000256" key="1">
    <source>
        <dbReference type="ARBA" id="ARBA00004125"/>
    </source>
</evidence>
<dbReference type="GO" id="GO:0010008">
    <property type="term" value="C:endosome membrane"/>
    <property type="evidence" value="ECO:0007669"/>
    <property type="project" value="UniProtKB-SubCell"/>
</dbReference>
<dbReference type="InterPro" id="IPR036028">
    <property type="entry name" value="SH3-like_dom_sf"/>
</dbReference>
<evidence type="ECO:0000259" key="12">
    <source>
        <dbReference type="PROSITE" id="PS50179"/>
    </source>
</evidence>
<dbReference type="InterPro" id="IPR002014">
    <property type="entry name" value="VHS_dom"/>
</dbReference>
<feature type="compositionally biased region" description="Polar residues" evidence="10">
    <location>
        <begin position="401"/>
        <end position="414"/>
    </location>
</feature>
<name>A0A1A0HH52_9ASCO</name>
<dbReference type="PANTHER" id="PTHR45929:SF3">
    <property type="entry name" value="JAK PATHWAY SIGNAL TRANSDUCTION ADAPTOR MOLECULE"/>
    <property type="match status" value="1"/>
</dbReference>
<dbReference type="Gene3D" id="1.20.5.1940">
    <property type="match status" value="1"/>
</dbReference>
<keyword evidence="5 9" id="KW-0728">SH3 domain</keyword>
<dbReference type="GO" id="GO:0046982">
    <property type="term" value="F:protein heterodimerization activity"/>
    <property type="evidence" value="ECO:0007669"/>
    <property type="project" value="EnsemblFungi"/>
</dbReference>
<dbReference type="GO" id="GO:0043130">
    <property type="term" value="F:ubiquitin binding"/>
    <property type="evidence" value="ECO:0007669"/>
    <property type="project" value="EnsemblFungi"/>
</dbReference>
<comment type="similarity">
    <text evidence="2">Belongs to the STAM family.</text>
</comment>
<evidence type="ECO:0000256" key="6">
    <source>
        <dbReference type="ARBA" id="ARBA00022448"/>
    </source>
</evidence>
<dbReference type="Pfam" id="PF00018">
    <property type="entry name" value="SH3_1"/>
    <property type="match status" value="1"/>
</dbReference>
<evidence type="ECO:0000256" key="9">
    <source>
        <dbReference type="PROSITE-ProRule" id="PRU00192"/>
    </source>
</evidence>
<dbReference type="GO" id="GO:0005774">
    <property type="term" value="C:vacuolar membrane"/>
    <property type="evidence" value="ECO:0007669"/>
    <property type="project" value="EnsemblFungi"/>
</dbReference>
<dbReference type="GO" id="GO:0009306">
    <property type="term" value="P:protein secretion"/>
    <property type="evidence" value="ECO:0007669"/>
    <property type="project" value="EnsemblFungi"/>
</dbReference>
<dbReference type="Gene3D" id="1.25.40.90">
    <property type="match status" value="1"/>
</dbReference>
<dbReference type="SMART" id="SM00288">
    <property type="entry name" value="VHS"/>
    <property type="match status" value="1"/>
</dbReference>
<evidence type="ECO:0000256" key="3">
    <source>
        <dbReference type="ARBA" id="ARBA00017923"/>
    </source>
</evidence>
<organism evidence="13 14">
    <name type="scientific">Metschnikowia bicuspidata var. bicuspidata NRRL YB-4993</name>
    <dbReference type="NCBI Taxonomy" id="869754"/>
    <lineage>
        <taxon>Eukaryota</taxon>
        <taxon>Fungi</taxon>
        <taxon>Dikarya</taxon>
        <taxon>Ascomycota</taxon>
        <taxon>Saccharomycotina</taxon>
        <taxon>Pichiomycetes</taxon>
        <taxon>Metschnikowiaceae</taxon>
        <taxon>Metschnikowia</taxon>
    </lineage>
</organism>
<evidence type="ECO:0000313" key="13">
    <source>
        <dbReference type="EMBL" id="OBA23207.1"/>
    </source>
</evidence>
<dbReference type="PROSITE" id="PS50179">
    <property type="entry name" value="VHS"/>
    <property type="match status" value="1"/>
</dbReference>
<evidence type="ECO:0000313" key="14">
    <source>
        <dbReference type="Proteomes" id="UP000092555"/>
    </source>
</evidence>
<dbReference type="InterPro" id="IPR003903">
    <property type="entry name" value="UIM_dom"/>
</dbReference>
<keyword evidence="6" id="KW-0813">Transport</keyword>
<accession>A0A1A0HH52</accession>
<dbReference type="PROSITE" id="PS50002">
    <property type="entry name" value="SH3"/>
    <property type="match status" value="1"/>
</dbReference>
<evidence type="ECO:0000256" key="2">
    <source>
        <dbReference type="ARBA" id="ARBA00009666"/>
    </source>
</evidence>
<dbReference type="AlphaFoldDB" id="A0A1A0HH52"/>
<comment type="caution">
    <text evidence="13">The sequence shown here is derived from an EMBL/GenBank/DDBJ whole genome shotgun (WGS) entry which is preliminary data.</text>
</comment>
<dbReference type="PROSITE" id="PS50330">
    <property type="entry name" value="UIM"/>
    <property type="match status" value="1"/>
</dbReference>
<proteinExistence type="inferred from homology"/>
<feature type="region of interest" description="Disordered" evidence="10">
    <location>
        <begin position="387"/>
        <end position="472"/>
    </location>
</feature>
<evidence type="ECO:0000256" key="4">
    <source>
        <dbReference type="ARBA" id="ARBA00018978"/>
    </source>
</evidence>
<dbReference type="OrthoDB" id="10255964at2759"/>
<dbReference type="SUPFAM" id="SSF48464">
    <property type="entry name" value="ENTH/VHS domain"/>
    <property type="match status" value="1"/>
</dbReference>
<evidence type="ECO:0000256" key="7">
    <source>
        <dbReference type="ARBA" id="ARBA00022753"/>
    </source>
</evidence>
<dbReference type="InterPro" id="IPR001452">
    <property type="entry name" value="SH3_domain"/>
</dbReference>
<dbReference type="GO" id="GO:1903319">
    <property type="term" value="P:positive regulation of protein maturation"/>
    <property type="evidence" value="ECO:0007669"/>
    <property type="project" value="EnsemblFungi"/>
</dbReference>
<protein>
    <recommendedName>
        <fullName evidence="3">Class E vacuolar protein-sorting machinery protein HSE1</fullName>
    </recommendedName>
    <alternativeName>
        <fullName evidence="4">Class E vacuolar protein-sorting machinery protein hse1</fullName>
    </alternativeName>
</protein>
<keyword evidence="7" id="KW-0967">Endosome</keyword>
<dbReference type="GeneID" id="30029427"/>